<accession>A0A557SU86</accession>
<dbReference type="SUPFAM" id="SSF54427">
    <property type="entry name" value="NTF2-like"/>
    <property type="match status" value="1"/>
</dbReference>
<dbReference type="Gene3D" id="3.10.450.50">
    <property type="match status" value="1"/>
</dbReference>
<evidence type="ECO:0000313" key="1">
    <source>
        <dbReference type="EMBL" id="TVP40167.1"/>
    </source>
</evidence>
<evidence type="ECO:0008006" key="3">
    <source>
        <dbReference type="Google" id="ProtNLM"/>
    </source>
</evidence>
<proteinExistence type="predicted"/>
<dbReference type="Proteomes" id="UP000315289">
    <property type="component" value="Unassembled WGS sequence"/>
</dbReference>
<comment type="caution">
    <text evidence="1">The sequence shown here is derived from an EMBL/GenBank/DDBJ whole genome shotgun (WGS) entry which is preliminary data.</text>
</comment>
<protein>
    <recommendedName>
        <fullName evidence="3">Ester cyclase</fullName>
    </recommendedName>
</protein>
<gene>
    <name evidence="1" type="ORF">NARC_90073</name>
</gene>
<dbReference type="InterPro" id="IPR032710">
    <property type="entry name" value="NTF2-like_dom_sf"/>
</dbReference>
<evidence type="ECO:0000313" key="2">
    <source>
        <dbReference type="Proteomes" id="UP000315289"/>
    </source>
</evidence>
<organism evidence="1 2">
    <name type="scientific">Candidatus Nitrosocosmicus arcticus</name>
    <dbReference type="NCBI Taxonomy" id="2035267"/>
    <lineage>
        <taxon>Archaea</taxon>
        <taxon>Nitrososphaerota</taxon>
        <taxon>Nitrososphaeria</taxon>
        <taxon>Nitrososphaerales</taxon>
        <taxon>Nitrososphaeraceae</taxon>
        <taxon>Candidatus Nitrosocosmicus</taxon>
    </lineage>
</organism>
<name>A0A557SU86_9ARCH</name>
<keyword evidence="2" id="KW-1185">Reference proteome</keyword>
<dbReference type="GO" id="GO:0030638">
    <property type="term" value="P:polyketide metabolic process"/>
    <property type="evidence" value="ECO:0007669"/>
    <property type="project" value="InterPro"/>
</dbReference>
<dbReference type="EMBL" id="VOAH01000009">
    <property type="protein sequence ID" value="TVP40167.1"/>
    <property type="molecule type" value="Genomic_DNA"/>
</dbReference>
<dbReference type="Pfam" id="PF07366">
    <property type="entry name" value="SnoaL"/>
    <property type="match status" value="1"/>
</dbReference>
<dbReference type="AlphaFoldDB" id="A0A557SU86"/>
<sequence>MLVVTLNIQLSFLLRWIFVSSIDLMKLSSRKNRQEIFYNLILEINNHQINRILSMVTDEILIKSDGFGRRKGKIIVNNFLSEVFLSFPDFCMKPLTLCYSNNNHGIVMSEINVAGQQLGLFMGNPPSDKRFSINSVFVFEFDELMKVKMIRIYYDSKLMFRQLEILNV</sequence>
<reference evidence="1 2" key="1">
    <citation type="journal article" date="2019" name="Front. Microbiol.">
        <title>Ammonia Oxidation by the Arctic Terrestrial Thaumarchaeote Candidatus Nitrosocosmicus arcticus Is Stimulated by Increasing Temperatures.</title>
        <authorList>
            <person name="Alves R.J.E."/>
            <person name="Kerou M."/>
            <person name="Zappe A."/>
            <person name="Bittner R."/>
            <person name="Abby S.S."/>
            <person name="Schmidt H.A."/>
            <person name="Pfeifer K."/>
            <person name="Schleper C."/>
        </authorList>
    </citation>
    <scope>NUCLEOTIDE SEQUENCE [LARGE SCALE GENOMIC DNA]</scope>
    <source>
        <strain evidence="1 2">Kfb</strain>
    </source>
</reference>
<dbReference type="InterPro" id="IPR009959">
    <property type="entry name" value="Cyclase_SnoaL-like"/>
</dbReference>